<evidence type="ECO:0000256" key="1">
    <source>
        <dbReference type="ARBA" id="ARBA00022741"/>
    </source>
</evidence>
<evidence type="ECO:0000259" key="5">
    <source>
        <dbReference type="PROSITE" id="PS51192"/>
    </source>
</evidence>
<keyword evidence="3" id="KW-0067">ATP-binding</keyword>
<organism evidence="7 8">
    <name type="scientific">Trichoderma simmonsii</name>
    <dbReference type="NCBI Taxonomy" id="1491479"/>
    <lineage>
        <taxon>Eukaryota</taxon>
        <taxon>Fungi</taxon>
        <taxon>Dikarya</taxon>
        <taxon>Ascomycota</taxon>
        <taxon>Pezizomycotina</taxon>
        <taxon>Sordariomycetes</taxon>
        <taxon>Hypocreomycetidae</taxon>
        <taxon>Hypocreales</taxon>
        <taxon>Hypocreaceae</taxon>
        <taxon>Trichoderma</taxon>
    </lineage>
</organism>
<dbReference type="InterPro" id="IPR000330">
    <property type="entry name" value="SNF2_N"/>
</dbReference>
<dbReference type="SMART" id="SM00487">
    <property type="entry name" value="DEXDc"/>
    <property type="match status" value="1"/>
</dbReference>
<evidence type="ECO:0000313" key="7">
    <source>
        <dbReference type="EMBL" id="QYS94529.1"/>
    </source>
</evidence>
<dbReference type="CDD" id="cd18793">
    <property type="entry name" value="SF2_C_SNF"/>
    <property type="match status" value="1"/>
</dbReference>
<dbReference type="GO" id="GO:0016787">
    <property type="term" value="F:hydrolase activity"/>
    <property type="evidence" value="ECO:0007669"/>
    <property type="project" value="UniProtKB-KW"/>
</dbReference>
<dbReference type="PANTHER" id="PTHR45626">
    <property type="entry name" value="TRANSCRIPTION TERMINATION FACTOR 2-RELATED"/>
    <property type="match status" value="1"/>
</dbReference>
<dbReference type="AlphaFoldDB" id="A0A8G0PCU1"/>
<keyword evidence="8" id="KW-1185">Reference proteome</keyword>
<dbReference type="Proteomes" id="UP000826661">
    <property type="component" value="Chromosome I"/>
</dbReference>
<evidence type="ECO:0000256" key="3">
    <source>
        <dbReference type="ARBA" id="ARBA00022840"/>
    </source>
</evidence>
<proteinExistence type="predicted"/>
<dbReference type="InterPro" id="IPR049730">
    <property type="entry name" value="SNF2/RAD54-like_C"/>
</dbReference>
<dbReference type="Pfam" id="PF00176">
    <property type="entry name" value="SNF2-rel_dom"/>
    <property type="match status" value="1"/>
</dbReference>
<reference evidence="7 8" key="1">
    <citation type="journal article" date="2021" name="BMC Genomics">
        <title>Telomere-to-telomere genome assembly of asparaginase-producing Trichoderma simmonsii.</title>
        <authorList>
            <person name="Chung D."/>
            <person name="Kwon Y.M."/>
            <person name="Yang Y."/>
        </authorList>
    </citation>
    <scope>NUCLEOTIDE SEQUENCE [LARGE SCALE GENOMIC DNA]</scope>
    <source>
        <strain evidence="7 8">GH-Sj1</strain>
    </source>
</reference>
<accession>A0A8G0PCU1</accession>
<dbReference type="SUPFAM" id="SSF52540">
    <property type="entry name" value="P-loop containing nucleoside triphosphate hydrolases"/>
    <property type="match status" value="2"/>
</dbReference>
<feature type="region of interest" description="Disordered" evidence="4">
    <location>
        <begin position="1"/>
        <end position="24"/>
    </location>
</feature>
<dbReference type="GO" id="GO:0005634">
    <property type="term" value="C:nucleus"/>
    <property type="evidence" value="ECO:0007669"/>
    <property type="project" value="TreeGrafter"/>
</dbReference>
<dbReference type="PROSITE" id="PS51192">
    <property type="entry name" value="HELICASE_ATP_BIND_1"/>
    <property type="match status" value="1"/>
</dbReference>
<dbReference type="Gene3D" id="3.40.50.300">
    <property type="entry name" value="P-loop containing nucleotide triphosphate hydrolases"/>
    <property type="match status" value="1"/>
</dbReference>
<dbReference type="InterPro" id="IPR027417">
    <property type="entry name" value="P-loop_NTPase"/>
</dbReference>
<evidence type="ECO:0000256" key="4">
    <source>
        <dbReference type="SAM" id="MobiDB-lite"/>
    </source>
</evidence>
<keyword evidence="2" id="KW-0378">Hydrolase</keyword>
<dbReference type="GO" id="GO:0006281">
    <property type="term" value="P:DNA repair"/>
    <property type="evidence" value="ECO:0007669"/>
    <property type="project" value="TreeGrafter"/>
</dbReference>
<dbReference type="PANTHER" id="PTHR45626:SF22">
    <property type="entry name" value="DNA REPAIR PROTEIN RAD5"/>
    <property type="match status" value="1"/>
</dbReference>
<evidence type="ECO:0000256" key="2">
    <source>
        <dbReference type="ARBA" id="ARBA00022801"/>
    </source>
</evidence>
<sequence length="904" mass="103044">MECDPNHSRGSKRRRPSFFGNCNANEPEPKRITISEILNLAVDDERHVPTAYATHESSCHHTSTACVNSNQISPFNPEKQYICFGTITDISGTCQFMRASRAQEFTIHLDDSQTFHCIDDTSIKGQIDLGLTYITDALRDEQELELEITCSIDATQSSKTKFTTPLSTPCQLKVTLFGPVSLFEEVGSFFEDHNLYLQDPVSCSRNVLYRNPHKLSVDCDPPLWTSDINREHSNLMVVETTQPRPELIDILNSQEDLVETKQPGSIRSVMQRHQLQALTFMLQREQGWAWHDGRVDLWEFVSESTGSYFVNRVSDADQTEAPPQFYGGIIADPMGLGKTLSMISLVASDLLVDRNDPNSITGANAEESSGRTLIVVPPPLLDSWEEQLKQHVFPNSIPWRRHHGKSRVTNDSDLEESLVVLTTYHTVSSEWKSSSDQQPSFLFNTRWRRIILDEAHFIRNSDSRMARAICSINSVSRWAVTGTPIQNRLGDLTALLKFLQVYPYSEEHKFNTDISHLWKIGKVDEAVKRLKRLAGCILLRRPKTVIQLPPRHDFQHFVELAQAERDLYQAFKMHTLSHIEQALSADGKFKRTHSYANMLQRIEAMRMVCNLGLYYKMRYDLETYNEQTSQNWTAVAQQMFNIRRGISSIQCRLCYCPADSTENAFYEIEPPAMSTFSQCPEFVCSTCVSTRSHPVVFKSCSHETICPFANISTDIFETDDMPKLTMNQLSDGLPTKISMLISDLQSQPHDVKCVVFSSWRTTLEIIEVGLKHACIPCLRFDGKVAQKDRHAVIERFRKDPTIRVLLVTLSCGAVGLTLTEASRAYLMEPHWNPTLEDQALARIHRIGQTKEVNTIRFIVRDSFEERVVELQKSKTDLAEVIHRQNESSQPDGAQRPLEWLKALI</sequence>
<dbReference type="InterPro" id="IPR001650">
    <property type="entry name" value="Helicase_C-like"/>
</dbReference>
<dbReference type="InterPro" id="IPR050628">
    <property type="entry name" value="SNF2_RAD54_helicase_TF"/>
</dbReference>
<feature type="domain" description="Helicase ATP-binding" evidence="5">
    <location>
        <begin position="319"/>
        <end position="502"/>
    </location>
</feature>
<dbReference type="GO" id="GO:0005524">
    <property type="term" value="F:ATP binding"/>
    <property type="evidence" value="ECO:0007669"/>
    <property type="project" value="UniProtKB-KW"/>
</dbReference>
<dbReference type="CDD" id="cd18008">
    <property type="entry name" value="DEXDc_SHPRH-like"/>
    <property type="match status" value="1"/>
</dbReference>
<dbReference type="Pfam" id="PF00271">
    <property type="entry name" value="Helicase_C"/>
    <property type="match status" value="1"/>
</dbReference>
<feature type="domain" description="Helicase C-terminal" evidence="6">
    <location>
        <begin position="736"/>
        <end position="889"/>
    </location>
</feature>
<evidence type="ECO:0000259" key="6">
    <source>
        <dbReference type="PROSITE" id="PS51194"/>
    </source>
</evidence>
<dbReference type="PROSITE" id="PS51194">
    <property type="entry name" value="HELICASE_CTER"/>
    <property type="match status" value="1"/>
</dbReference>
<dbReference type="GO" id="GO:0008094">
    <property type="term" value="F:ATP-dependent activity, acting on DNA"/>
    <property type="evidence" value="ECO:0007669"/>
    <property type="project" value="TreeGrafter"/>
</dbReference>
<gene>
    <name evidence="7" type="ORF">H0G86_001858</name>
</gene>
<evidence type="ECO:0000313" key="8">
    <source>
        <dbReference type="Proteomes" id="UP000826661"/>
    </source>
</evidence>
<dbReference type="InterPro" id="IPR038718">
    <property type="entry name" value="SNF2-like_sf"/>
</dbReference>
<dbReference type="EMBL" id="CP075864">
    <property type="protein sequence ID" value="QYS94529.1"/>
    <property type="molecule type" value="Genomic_DNA"/>
</dbReference>
<dbReference type="SMART" id="SM00490">
    <property type="entry name" value="HELICc"/>
    <property type="match status" value="1"/>
</dbReference>
<dbReference type="InterPro" id="IPR014001">
    <property type="entry name" value="Helicase_ATP-bd"/>
</dbReference>
<name>A0A8G0PCU1_9HYPO</name>
<protein>
    <submittedName>
        <fullName evidence="7">Uncharacterized protein</fullName>
    </submittedName>
</protein>
<dbReference type="Gene3D" id="3.40.50.10810">
    <property type="entry name" value="Tandem AAA-ATPase domain"/>
    <property type="match status" value="1"/>
</dbReference>
<keyword evidence="1" id="KW-0547">Nucleotide-binding</keyword>